<dbReference type="InterPro" id="IPR011701">
    <property type="entry name" value="MFS"/>
</dbReference>
<feature type="transmembrane region" description="Helical" evidence="3">
    <location>
        <begin position="342"/>
        <end position="362"/>
    </location>
</feature>
<comment type="caution">
    <text evidence="5">The sequence shown here is derived from an EMBL/GenBank/DDBJ whole genome shotgun (WGS) entry which is preliminary data.</text>
</comment>
<dbReference type="InterPro" id="IPR036259">
    <property type="entry name" value="MFS_trans_sf"/>
</dbReference>
<protein>
    <submittedName>
        <fullName evidence="5">Monocarboxylate transporter</fullName>
    </submittedName>
</protein>
<feature type="transmembrane region" description="Helical" evidence="3">
    <location>
        <begin position="464"/>
        <end position="485"/>
    </location>
</feature>
<dbReference type="GO" id="GO:0008028">
    <property type="term" value="F:monocarboxylic acid transmembrane transporter activity"/>
    <property type="evidence" value="ECO:0007669"/>
    <property type="project" value="TreeGrafter"/>
</dbReference>
<comment type="subcellular location">
    <subcellularLocation>
        <location evidence="1">Membrane</location>
        <topology evidence="1">Multi-pass membrane protein</topology>
    </subcellularLocation>
</comment>
<feature type="region of interest" description="Disordered" evidence="2">
    <location>
        <begin position="65"/>
        <end position="103"/>
    </location>
</feature>
<dbReference type="Pfam" id="PF07690">
    <property type="entry name" value="MFS_1"/>
    <property type="match status" value="1"/>
</dbReference>
<organism evidence="5 6">
    <name type="scientific">Elysia marginata</name>
    <dbReference type="NCBI Taxonomy" id="1093978"/>
    <lineage>
        <taxon>Eukaryota</taxon>
        <taxon>Metazoa</taxon>
        <taxon>Spiralia</taxon>
        <taxon>Lophotrochozoa</taxon>
        <taxon>Mollusca</taxon>
        <taxon>Gastropoda</taxon>
        <taxon>Heterobranchia</taxon>
        <taxon>Euthyneura</taxon>
        <taxon>Panpulmonata</taxon>
        <taxon>Sacoglossa</taxon>
        <taxon>Placobranchoidea</taxon>
        <taxon>Plakobranchidae</taxon>
        <taxon>Elysia</taxon>
    </lineage>
</organism>
<proteinExistence type="predicted"/>
<evidence type="ECO:0000256" key="1">
    <source>
        <dbReference type="ARBA" id="ARBA00004141"/>
    </source>
</evidence>
<gene>
    <name evidence="5" type="ORF">ElyMa_001171200</name>
</gene>
<dbReference type="GO" id="GO:0016020">
    <property type="term" value="C:membrane"/>
    <property type="evidence" value="ECO:0007669"/>
    <property type="project" value="UniProtKB-SubCell"/>
</dbReference>
<keyword evidence="3" id="KW-0812">Transmembrane</keyword>
<keyword evidence="6" id="KW-1185">Reference proteome</keyword>
<dbReference type="InterPro" id="IPR050327">
    <property type="entry name" value="Proton-linked_MCT"/>
</dbReference>
<feature type="domain" description="Major facilitator superfamily (MFS) profile" evidence="4">
    <location>
        <begin position="308"/>
        <end position="538"/>
    </location>
</feature>
<evidence type="ECO:0000256" key="2">
    <source>
        <dbReference type="SAM" id="MobiDB-lite"/>
    </source>
</evidence>
<feature type="transmembrane region" description="Helical" evidence="3">
    <location>
        <begin position="405"/>
        <end position="428"/>
    </location>
</feature>
<dbReference type="SUPFAM" id="SSF103473">
    <property type="entry name" value="MFS general substrate transporter"/>
    <property type="match status" value="1"/>
</dbReference>
<keyword evidence="3" id="KW-0472">Membrane</keyword>
<dbReference type="PANTHER" id="PTHR11360">
    <property type="entry name" value="MONOCARBOXYLATE TRANSPORTER"/>
    <property type="match status" value="1"/>
</dbReference>
<evidence type="ECO:0000313" key="6">
    <source>
        <dbReference type="Proteomes" id="UP000762676"/>
    </source>
</evidence>
<keyword evidence="3" id="KW-1133">Transmembrane helix</keyword>
<dbReference type="PROSITE" id="PS50850">
    <property type="entry name" value="MFS"/>
    <property type="match status" value="1"/>
</dbReference>
<evidence type="ECO:0000313" key="5">
    <source>
        <dbReference type="EMBL" id="GFS04293.1"/>
    </source>
</evidence>
<dbReference type="Gene3D" id="1.20.1250.20">
    <property type="entry name" value="MFS general substrate transporter like domains"/>
    <property type="match status" value="1"/>
</dbReference>
<sequence>MSGSAVGNFMYPPLLTWLEDRMHWRGALIVMSGLMLQMAVFGALMRPAPDIHTNIIVVDNHEDYNHRRKPRGASEPNSGDVSSAAPNNQSSVLENHQSQPRMGKSEISLGVDLENKKDSLYIIRCADTSFTAQDTETIDEDVERSADIQNQGANSNNNLKDELDNLKLNITNACDQTASPDRGINNCHSKFYIGESNDLYFANLTHQISTHSTKELKDVLTSSDKVEKDTNIFYNTERKHDVFEFDKTVTLEKCQDAVNAFDKSISLNLKKLEQEPTLPSNTKPGLFSWCTSSVSHLKDTMSLLKNPFFATLAVSNFFTYLTFLMVPVYITDRAIESGVDKTKAALALSMYGAGNLVGRLGYGILADRCRIDSFISNAICLIICGISTCLSPLCGSDAVLHGVYGFVFGTFIGAHLILGPIILVELLGASMLSSSLGVSFMFRALGMLLGTPVAGWIYDATGSYTSSFIIHGTIIGLSGLIVAGIKMALLRSKRRDAAAATAVSVDADAVTAVGINNDAFVTDSSQADEVISTKPNDC</sequence>
<dbReference type="InterPro" id="IPR020846">
    <property type="entry name" value="MFS_dom"/>
</dbReference>
<feature type="transmembrane region" description="Helical" evidence="3">
    <location>
        <begin position="308"/>
        <end position="330"/>
    </location>
</feature>
<feature type="transmembrane region" description="Helical" evidence="3">
    <location>
        <begin position="440"/>
        <end position="458"/>
    </location>
</feature>
<reference evidence="5 6" key="1">
    <citation type="journal article" date="2021" name="Elife">
        <title>Chloroplast acquisition without the gene transfer in kleptoplastic sea slugs, Plakobranchus ocellatus.</title>
        <authorList>
            <person name="Maeda T."/>
            <person name="Takahashi S."/>
            <person name="Yoshida T."/>
            <person name="Shimamura S."/>
            <person name="Takaki Y."/>
            <person name="Nagai Y."/>
            <person name="Toyoda A."/>
            <person name="Suzuki Y."/>
            <person name="Arimoto A."/>
            <person name="Ishii H."/>
            <person name="Satoh N."/>
            <person name="Nishiyama T."/>
            <person name="Hasebe M."/>
            <person name="Maruyama T."/>
            <person name="Minagawa J."/>
            <person name="Obokata J."/>
            <person name="Shigenobu S."/>
        </authorList>
    </citation>
    <scope>NUCLEOTIDE SEQUENCE [LARGE SCALE GENOMIC DNA]</scope>
</reference>
<evidence type="ECO:0000256" key="3">
    <source>
        <dbReference type="SAM" id="Phobius"/>
    </source>
</evidence>
<feature type="transmembrane region" description="Helical" evidence="3">
    <location>
        <begin position="374"/>
        <end position="393"/>
    </location>
</feature>
<dbReference type="Proteomes" id="UP000762676">
    <property type="component" value="Unassembled WGS sequence"/>
</dbReference>
<dbReference type="PANTHER" id="PTHR11360:SF284">
    <property type="entry name" value="EG:103B4.3 PROTEIN-RELATED"/>
    <property type="match status" value="1"/>
</dbReference>
<accession>A0AAV4I1G9</accession>
<name>A0AAV4I1G9_9GAST</name>
<dbReference type="EMBL" id="BMAT01002305">
    <property type="protein sequence ID" value="GFS04293.1"/>
    <property type="molecule type" value="Genomic_DNA"/>
</dbReference>
<dbReference type="AlphaFoldDB" id="A0AAV4I1G9"/>
<evidence type="ECO:0000259" key="4">
    <source>
        <dbReference type="PROSITE" id="PS50850"/>
    </source>
</evidence>
<feature type="transmembrane region" description="Helical" evidence="3">
    <location>
        <begin position="22"/>
        <end position="44"/>
    </location>
</feature>
<feature type="compositionally biased region" description="Polar residues" evidence="2">
    <location>
        <begin position="75"/>
        <end position="100"/>
    </location>
</feature>